<evidence type="ECO:0000256" key="1">
    <source>
        <dbReference type="SAM" id="MobiDB-lite"/>
    </source>
</evidence>
<dbReference type="Pfam" id="PF00226">
    <property type="entry name" value="DnaJ"/>
    <property type="match status" value="1"/>
</dbReference>
<reference evidence="3 4" key="1">
    <citation type="submission" date="2021-02" db="EMBL/GenBank/DDBJ databases">
        <title>Genome assembly of Pseudopithomyces chartarum.</title>
        <authorList>
            <person name="Jauregui R."/>
            <person name="Singh J."/>
            <person name="Voisey C."/>
        </authorList>
    </citation>
    <scope>NUCLEOTIDE SEQUENCE [LARGE SCALE GENOMIC DNA]</scope>
    <source>
        <strain evidence="3 4">AGR01</strain>
    </source>
</reference>
<feature type="compositionally biased region" description="Basic and acidic residues" evidence="1">
    <location>
        <begin position="237"/>
        <end position="267"/>
    </location>
</feature>
<organism evidence="3 4">
    <name type="scientific">Pseudopithomyces chartarum</name>
    <dbReference type="NCBI Taxonomy" id="1892770"/>
    <lineage>
        <taxon>Eukaryota</taxon>
        <taxon>Fungi</taxon>
        <taxon>Dikarya</taxon>
        <taxon>Ascomycota</taxon>
        <taxon>Pezizomycotina</taxon>
        <taxon>Dothideomycetes</taxon>
        <taxon>Pleosporomycetidae</taxon>
        <taxon>Pleosporales</taxon>
        <taxon>Massarineae</taxon>
        <taxon>Didymosphaeriaceae</taxon>
        <taxon>Pseudopithomyces</taxon>
    </lineage>
</organism>
<feature type="compositionally biased region" description="Basic and acidic residues" evidence="1">
    <location>
        <begin position="195"/>
        <end position="209"/>
    </location>
</feature>
<dbReference type="Proteomes" id="UP001280581">
    <property type="component" value="Unassembled WGS sequence"/>
</dbReference>
<evidence type="ECO:0000313" key="3">
    <source>
        <dbReference type="EMBL" id="KAK3216038.1"/>
    </source>
</evidence>
<dbReference type="PANTHER" id="PTHR44873:SF1">
    <property type="entry name" value="DNAJ HOMOLOG SUBFAMILY C MEMBER 30, MITOCHONDRIAL"/>
    <property type="match status" value="1"/>
</dbReference>
<dbReference type="Gene3D" id="1.10.287.110">
    <property type="entry name" value="DnaJ domain"/>
    <property type="match status" value="1"/>
</dbReference>
<name>A0AAN6RKQ0_9PLEO</name>
<dbReference type="PROSITE" id="PS50076">
    <property type="entry name" value="DNAJ_2"/>
    <property type="match status" value="1"/>
</dbReference>
<dbReference type="SMART" id="SM00271">
    <property type="entry name" value="DnaJ"/>
    <property type="match status" value="1"/>
</dbReference>
<dbReference type="SUPFAM" id="SSF46565">
    <property type="entry name" value="Chaperone J-domain"/>
    <property type="match status" value="1"/>
</dbReference>
<protein>
    <recommendedName>
        <fullName evidence="2">J domain-containing protein</fullName>
    </recommendedName>
</protein>
<dbReference type="EMBL" id="WVTA01000002">
    <property type="protein sequence ID" value="KAK3216038.1"/>
    <property type="molecule type" value="Genomic_DNA"/>
</dbReference>
<evidence type="ECO:0000259" key="2">
    <source>
        <dbReference type="PROSITE" id="PS50076"/>
    </source>
</evidence>
<accession>A0AAN6RKQ0</accession>
<dbReference type="AlphaFoldDB" id="A0AAN6RKQ0"/>
<dbReference type="PRINTS" id="PR00625">
    <property type="entry name" value="JDOMAIN"/>
</dbReference>
<dbReference type="InterPro" id="IPR001623">
    <property type="entry name" value="DnaJ_domain"/>
</dbReference>
<feature type="region of interest" description="Disordered" evidence="1">
    <location>
        <begin position="140"/>
        <end position="267"/>
    </location>
</feature>
<feature type="compositionally biased region" description="Gly residues" evidence="1">
    <location>
        <begin position="217"/>
        <end position="227"/>
    </location>
</feature>
<gene>
    <name evidence="3" type="ORF">GRF29_8g1925638</name>
</gene>
<feature type="domain" description="J" evidence="2">
    <location>
        <begin position="75"/>
        <end position="140"/>
    </location>
</feature>
<dbReference type="InterPro" id="IPR053025">
    <property type="entry name" value="Mito_ATP_Synthase-Asso"/>
</dbReference>
<comment type="caution">
    <text evidence="3">The sequence shown here is derived from an EMBL/GenBank/DDBJ whole genome shotgun (WGS) entry which is preliminary data.</text>
</comment>
<dbReference type="PANTHER" id="PTHR44873">
    <property type="entry name" value="DNAJ HOMOLOG SUBFAMILY C MEMBER 30, MITOCHONDRIAL"/>
    <property type="match status" value="1"/>
</dbReference>
<dbReference type="InterPro" id="IPR036869">
    <property type="entry name" value="J_dom_sf"/>
</dbReference>
<sequence length="309" mass="33176">MLLSRARPGALWTCASCASCAPCLAGAALALALAPPLRRRSPRRLLLLPLHAHTQTASFGASARRTAAHAAASSTHYDILELGPAATPADIKRQFYALSKKHHPDHNPQDPSASTRFVAISEAYHVLSVPEKRTAYDAQLAHARGGSREHHHHAPPSGSHFGSRAASGLNKKRSTFRGPPPSFYKAGGYGRHGAKRAEYQHHQHERPTPEHTAGSASYGGFGEGFGPGQARMGNDVPHFDDRKHKQTHDTVYEHISARRRRERDAEIPQELDRGGMLANFVMVSGVIGIAAAAANMFSNGSGGGKKPEA</sequence>
<evidence type="ECO:0000313" key="4">
    <source>
        <dbReference type="Proteomes" id="UP001280581"/>
    </source>
</evidence>
<proteinExistence type="predicted"/>
<dbReference type="CDD" id="cd06257">
    <property type="entry name" value="DnaJ"/>
    <property type="match status" value="1"/>
</dbReference>
<keyword evidence="4" id="KW-1185">Reference proteome</keyword>